<evidence type="ECO:0000313" key="4">
    <source>
        <dbReference type="EMBL" id="KXT89255.1"/>
    </source>
</evidence>
<dbReference type="EMBL" id="LQZP01000444">
    <property type="protein sequence ID" value="KXT89255.1"/>
    <property type="molecule type" value="Genomic_DNA"/>
</dbReference>
<protein>
    <submittedName>
        <fullName evidence="4">Two-component response regulator VncR</fullName>
    </submittedName>
</protein>
<feature type="region of interest" description="Disordered" evidence="3">
    <location>
        <begin position="33"/>
        <end position="56"/>
    </location>
</feature>
<reference evidence="4 5" key="1">
    <citation type="submission" date="2016-01" db="EMBL/GenBank/DDBJ databases">
        <title>Highly variable Streptococcus oralis are common among viridans streptococci isolated from primates.</title>
        <authorList>
            <person name="Denapaite D."/>
            <person name="Rieger M."/>
            <person name="Koendgen S."/>
            <person name="Brueckner R."/>
            <person name="Ochigava I."/>
            <person name="Kappeler P."/>
            <person name="Maetz-Rensing K."/>
            <person name="Leendertz F."/>
            <person name="Hakenbeck R."/>
        </authorList>
    </citation>
    <scope>NUCLEOTIDE SEQUENCE [LARGE SCALE GENOMIC DNA]</scope>
    <source>
        <strain evidence="4 5">DD21</strain>
    </source>
</reference>
<proteinExistence type="predicted"/>
<comment type="caution">
    <text evidence="4">The sequence shown here is derived from an EMBL/GenBank/DDBJ whole genome shotgun (WGS) entry which is preliminary data.</text>
</comment>
<dbReference type="AlphaFoldDB" id="A0A139PHZ5"/>
<dbReference type="GO" id="GO:0003677">
    <property type="term" value="F:DNA binding"/>
    <property type="evidence" value="ECO:0007669"/>
    <property type="project" value="InterPro"/>
</dbReference>
<dbReference type="InterPro" id="IPR036388">
    <property type="entry name" value="WH-like_DNA-bd_sf"/>
</dbReference>
<dbReference type="Proteomes" id="UP000070053">
    <property type="component" value="Unassembled WGS sequence"/>
</dbReference>
<dbReference type="InterPro" id="IPR016032">
    <property type="entry name" value="Sig_transdc_resp-reg_C-effctor"/>
</dbReference>
<gene>
    <name evidence="4" type="ORF">SORDD21_01786</name>
</gene>
<dbReference type="PATRIC" id="fig|1303.81.peg.2200"/>
<dbReference type="SUPFAM" id="SSF46894">
    <property type="entry name" value="C-terminal effector domain of the bipartite response regulators"/>
    <property type="match status" value="1"/>
</dbReference>
<dbReference type="GO" id="GO:0006355">
    <property type="term" value="P:regulation of DNA-templated transcription"/>
    <property type="evidence" value="ECO:0007669"/>
    <property type="project" value="InterPro"/>
</dbReference>
<dbReference type="Gene3D" id="1.10.10.10">
    <property type="entry name" value="Winged helix-like DNA-binding domain superfamily/Winged helix DNA-binding domain"/>
    <property type="match status" value="1"/>
</dbReference>
<sequence length="56" mass="6346">MDFESYTASLAGQAISMNAKELEILEYLLQHEGKARTRSRSSMPSGRKQRKFLLIG</sequence>
<organism evidence="4 5">
    <name type="scientific">Streptococcus oralis</name>
    <dbReference type="NCBI Taxonomy" id="1303"/>
    <lineage>
        <taxon>Bacteria</taxon>
        <taxon>Bacillati</taxon>
        <taxon>Bacillota</taxon>
        <taxon>Bacilli</taxon>
        <taxon>Lactobacillales</taxon>
        <taxon>Streptococcaceae</taxon>
        <taxon>Streptococcus</taxon>
    </lineage>
</organism>
<feature type="compositionally biased region" description="Basic residues" evidence="3">
    <location>
        <begin position="47"/>
        <end position="56"/>
    </location>
</feature>
<name>A0A139PHZ5_STROR</name>
<accession>A0A139PHZ5</accession>
<keyword evidence="2" id="KW-0804">Transcription</keyword>
<evidence type="ECO:0000256" key="1">
    <source>
        <dbReference type="ARBA" id="ARBA00023015"/>
    </source>
</evidence>
<evidence type="ECO:0000256" key="3">
    <source>
        <dbReference type="SAM" id="MobiDB-lite"/>
    </source>
</evidence>
<evidence type="ECO:0000256" key="2">
    <source>
        <dbReference type="ARBA" id="ARBA00023163"/>
    </source>
</evidence>
<evidence type="ECO:0000313" key="5">
    <source>
        <dbReference type="Proteomes" id="UP000070053"/>
    </source>
</evidence>
<keyword evidence="1" id="KW-0805">Transcription regulation</keyword>